<dbReference type="PANTHER" id="PTHR13140">
    <property type="entry name" value="MYOSIN"/>
    <property type="match status" value="1"/>
</dbReference>
<accession>A0A6A2Y2S2</accession>
<evidence type="ECO:0000313" key="9">
    <source>
        <dbReference type="EMBL" id="KAE8677880.1"/>
    </source>
</evidence>
<dbReference type="PROSITE" id="PS51456">
    <property type="entry name" value="MYOSIN_MOTOR"/>
    <property type="match status" value="1"/>
</dbReference>
<dbReference type="GO" id="GO:0016459">
    <property type="term" value="C:myosin complex"/>
    <property type="evidence" value="ECO:0007669"/>
    <property type="project" value="UniProtKB-KW"/>
</dbReference>
<dbReference type="Gene3D" id="3.40.850.10">
    <property type="entry name" value="Kinesin motor domain"/>
    <property type="match status" value="1"/>
</dbReference>
<reference evidence="9" key="1">
    <citation type="submission" date="2019-09" db="EMBL/GenBank/DDBJ databases">
        <title>Draft genome information of white flower Hibiscus syriacus.</title>
        <authorList>
            <person name="Kim Y.-M."/>
        </authorList>
    </citation>
    <scope>NUCLEOTIDE SEQUENCE [LARGE SCALE GENOMIC DNA]</scope>
    <source>
        <strain evidence="9">YM2019G1</strain>
    </source>
</reference>
<dbReference type="Proteomes" id="UP000436088">
    <property type="component" value="Unassembled WGS sequence"/>
</dbReference>
<comment type="caution">
    <text evidence="9">The sequence shown here is derived from an EMBL/GenBank/DDBJ whole genome shotgun (WGS) entry which is preliminary data.</text>
</comment>
<dbReference type="InterPro" id="IPR027417">
    <property type="entry name" value="P-loop_NTPase"/>
</dbReference>
<dbReference type="GO" id="GO:0016020">
    <property type="term" value="C:membrane"/>
    <property type="evidence" value="ECO:0007669"/>
    <property type="project" value="TreeGrafter"/>
</dbReference>
<evidence type="ECO:0000256" key="1">
    <source>
        <dbReference type="ARBA" id="ARBA00022741"/>
    </source>
</evidence>
<dbReference type="InterPro" id="IPR044730">
    <property type="entry name" value="RNase_H-like_dom_plant"/>
</dbReference>
<dbReference type="Gene3D" id="1.20.58.530">
    <property type="match status" value="1"/>
</dbReference>
<evidence type="ECO:0000256" key="2">
    <source>
        <dbReference type="ARBA" id="ARBA00022840"/>
    </source>
</evidence>
<dbReference type="SMART" id="SM00242">
    <property type="entry name" value="MYSc"/>
    <property type="match status" value="1"/>
</dbReference>
<evidence type="ECO:0000313" key="10">
    <source>
        <dbReference type="Proteomes" id="UP000436088"/>
    </source>
</evidence>
<feature type="region of interest" description="Actin-binding" evidence="6">
    <location>
        <begin position="130"/>
        <end position="152"/>
    </location>
</feature>
<name>A0A6A2Y2S2_HIBSY</name>
<dbReference type="PANTHER" id="PTHR13140:SF780">
    <property type="entry name" value="MYOSIN-1"/>
    <property type="match status" value="1"/>
</dbReference>
<dbReference type="EMBL" id="VEPZ02001351">
    <property type="protein sequence ID" value="KAE8677880.1"/>
    <property type="molecule type" value="Genomic_DNA"/>
</dbReference>
<dbReference type="Gene3D" id="3.30.70.330">
    <property type="match status" value="1"/>
</dbReference>
<evidence type="ECO:0000256" key="3">
    <source>
        <dbReference type="ARBA" id="ARBA00023123"/>
    </source>
</evidence>
<feature type="region of interest" description="Disordered" evidence="7">
    <location>
        <begin position="782"/>
        <end position="821"/>
    </location>
</feature>
<dbReference type="SUPFAM" id="SSF54928">
    <property type="entry name" value="RNA-binding domain, RBD"/>
    <property type="match status" value="1"/>
</dbReference>
<dbReference type="InterPro" id="IPR035979">
    <property type="entry name" value="RBD_domain_sf"/>
</dbReference>
<dbReference type="Gene3D" id="3.30.70.1590">
    <property type="match status" value="1"/>
</dbReference>
<feature type="compositionally biased region" description="Low complexity" evidence="7">
    <location>
        <begin position="782"/>
        <end position="791"/>
    </location>
</feature>
<comment type="caution">
    <text evidence="6">Lacks conserved residue(s) required for the propagation of feature annotation.</text>
</comment>
<gene>
    <name evidence="9" type="ORF">F3Y22_tig00111493pilonHSYRG00118</name>
</gene>
<keyword evidence="4" id="KW-0505">Motor protein</keyword>
<proteinExistence type="inferred from homology"/>
<sequence length="1486" mass="168696">MPYLKKPLRLLSLLNEESTFPNGTDYTFANNLRQHLNWNPCFRGEQEKSFTVSHFAGEVTYDTIGFLEKNRDLLHLDSIQLLSSSSCHLPQAFASNMLNQSEKPVVGTLHKAGGADSQKLSAATKFKGQLFQLMQRLESTTPHFIRCIKPNNFQSPGSYEQGLVLQQLRCCGVLEFVRISRSGFPTRMSHQKFARRYGFLLVENAASQDPFSVSVAILHQFNILPEMYQVGYTKLFFRTGLGFLRIQEIILFLAFYVFKAALEGTELAATLRSFKEELPPYTIRGCLVRRCSGDNGFKFGVSKKEEENDILHQRLLQYENRWSEYELKMKSMEEVWKKQMRSLQSSLSIAKNSLAVDESERSSDASVNTSDDREYRWDAGSNLKVSESNGLRSMSAGLNVISRLAEEFEQKSQIFGDDAKFLVEVKSGQVDASLNQDRELQRLKQMFETWKKDCASRLRETKVVLNKLGSEEGALDKLHISIGNQERYHREIARGKVLRVYIPNVSNKPKYRIHTFAFVLFKKEEGLRKAIMNINGTWIDGKRAFVGVVKYQNHRSRLDITSKSKKEEKKVNKGETKRRNEGTELLGSLRDERSYKDVLVYNGRSRDDQVLKDNNVGREGRVLGIRNVWEMHIPSVELDWVKRSLTGIIKPLFDLELVQKGLASDGINVKIASWGYAWNSCIVTFSLIEELAEMWSKKKEELLFWFKWLEPLLNEEDYWPVGLKSIQESTVKKMDMSVARALLRVASPFDVPETITLGSYGRSFKVKIELRSVYRREEVMSEMSSEAATEGENSETAAVDSENSETAATEEEEEEEGAAEEVGRPDLAVHHTSCQSQSEHNCETISTDFRLVPAGPMLNITNMGYRGINEIQVESPEVVKKSVLMGGDRGKYSTKEDVCRVVTGNSAIRSPSSPPLNLRRSSSAGTIFCDRVYSRSNREKIAEESGMEFFAMDVSTENEELRYTWQVSRMLGVTFQGGKKSFAQKGLGRKEKVRVARRMIVNRKPLVLFLQETKVEVVKPALLRSLGEKTLRGIAVSPTEGTSGGGENWKIAEFAFDESVSGICISDIAQILLPMSLSDHNAVVWERKEVNWGSKPFKLFNYLMNEDGFQQMMELKIKEVKKPALKEDILKFFEDFYLGKKLRNGVNHTFITLIPKKPNPVEIEDYRAISLVGGISHLSRGGKSTIALLLRMKASTTEGKKVEELMGLRQKALRFKGFTPRMQSIAYVVQFSRADVFPTEYLGLPLGYKRNSKVLWESIIHRFYQRLAGWKSSTLSLADDIFSKELRNHLLLQVGKGNSIRFWQDEWIDILPLRLRFPRLFALSVNKDGFITEFVSVNYGRWVCDIQMRINLFDWEISLGCVSAVLEDVECWCPPTSGWFKVNVDVAVGYDWRSSGIGGLVRDSEGNHQGSFSVAAGPVPLVLAKLKAIKAGLNMFLDSKWKDKGHLILESDSLVAVNWIKNPECCLAVFSILVISYDCVGFQCAT</sequence>
<feature type="compositionally biased region" description="Acidic residues" evidence="7">
    <location>
        <begin position="808"/>
        <end position="819"/>
    </location>
</feature>
<dbReference type="GO" id="GO:0005737">
    <property type="term" value="C:cytoplasm"/>
    <property type="evidence" value="ECO:0007669"/>
    <property type="project" value="TreeGrafter"/>
</dbReference>
<keyword evidence="2" id="KW-0067">ATP-binding</keyword>
<dbReference type="InterPro" id="IPR012677">
    <property type="entry name" value="Nucleotide-bd_a/b_plait_sf"/>
</dbReference>
<feature type="compositionally biased region" description="Basic and acidic residues" evidence="7">
    <location>
        <begin position="562"/>
        <end position="582"/>
    </location>
</feature>
<dbReference type="InterPro" id="IPR001609">
    <property type="entry name" value="Myosin_head_motor_dom-like"/>
</dbReference>
<dbReference type="CDD" id="cd06222">
    <property type="entry name" value="RNase_H_like"/>
    <property type="match status" value="1"/>
</dbReference>
<keyword evidence="5 6" id="KW-0009">Actin-binding</keyword>
<dbReference type="GO" id="GO:0003676">
    <property type="term" value="F:nucleic acid binding"/>
    <property type="evidence" value="ECO:0007669"/>
    <property type="project" value="InterPro"/>
</dbReference>
<dbReference type="GO" id="GO:0051015">
    <property type="term" value="F:actin filament binding"/>
    <property type="evidence" value="ECO:0007669"/>
    <property type="project" value="TreeGrafter"/>
</dbReference>
<dbReference type="GO" id="GO:0000146">
    <property type="term" value="F:microfilament motor activity"/>
    <property type="evidence" value="ECO:0007669"/>
    <property type="project" value="TreeGrafter"/>
</dbReference>
<feature type="region of interest" description="Disordered" evidence="7">
    <location>
        <begin position="562"/>
        <end position="583"/>
    </location>
</feature>
<dbReference type="InterPro" id="IPR036961">
    <property type="entry name" value="Kinesin_motor_dom_sf"/>
</dbReference>
<keyword evidence="3 6" id="KW-0518">Myosin</keyword>
<feature type="domain" description="Myosin motor" evidence="8">
    <location>
        <begin position="1"/>
        <end position="251"/>
    </location>
</feature>
<dbReference type="Pfam" id="PF00063">
    <property type="entry name" value="Myosin_head"/>
    <property type="match status" value="1"/>
</dbReference>
<evidence type="ECO:0000259" key="8">
    <source>
        <dbReference type="PROSITE" id="PS51456"/>
    </source>
</evidence>
<protein>
    <submittedName>
        <fullName evidence="9">Myosin-1</fullName>
    </submittedName>
</protein>
<comment type="similarity">
    <text evidence="6">Belongs to the TRAFAC class myosin-kinesin ATPase superfamily. Myosin family.</text>
</comment>
<keyword evidence="10" id="KW-1185">Reference proteome</keyword>
<dbReference type="InterPro" id="IPR002156">
    <property type="entry name" value="RNaseH_domain"/>
</dbReference>
<keyword evidence="1" id="KW-0547">Nucleotide-binding</keyword>
<organism evidence="9 10">
    <name type="scientific">Hibiscus syriacus</name>
    <name type="common">Rose of Sharon</name>
    <dbReference type="NCBI Taxonomy" id="106335"/>
    <lineage>
        <taxon>Eukaryota</taxon>
        <taxon>Viridiplantae</taxon>
        <taxon>Streptophyta</taxon>
        <taxon>Embryophyta</taxon>
        <taxon>Tracheophyta</taxon>
        <taxon>Spermatophyta</taxon>
        <taxon>Magnoliopsida</taxon>
        <taxon>eudicotyledons</taxon>
        <taxon>Gunneridae</taxon>
        <taxon>Pentapetalae</taxon>
        <taxon>rosids</taxon>
        <taxon>malvids</taxon>
        <taxon>Malvales</taxon>
        <taxon>Malvaceae</taxon>
        <taxon>Malvoideae</taxon>
        <taxon>Hibiscus</taxon>
    </lineage>
</organism>
<evidence type="ECO:0000256" key="5">
    <source>
        <dbReference type="ARBA" id="ARBA00023203"/>
    </source>
</evidence>
<dbReference type="GO" id="GO:0004523">
    <property type="term" value="F:RNA-DNA hybrid ribonuclease activity"/>
    <property type="evidence" value="ECO:0007669"/>
    <property type="project" value="InterPro"/>
</dbReference>
<dbReference type="GO" id="GO:0007015">
    <property type="term" value="P:actin filament organization"/>
    <property type="evidence" value="ECO:0007669"/>
    <property type="project" value="TreeGrafter"/>
</dbReference>
<evidence type="ECO:0000256" key="4">
    <source>
        <dbReference type="ARBA" id="ARBA00023175"/>
    </source>
</evidence>
<evidence type="ECO:0000256" key="7">
    <source>
        <dbReference type="SAM" id="MobiDB-lite"/>
    </source>
</evidence>
<dbReference type="Pfam" id="PF13456">
    <property type="entry name" value="RVT_3"/>
    <property type="match status" value="1"/>
</dbReference>
<dbReference type="GO" id="GO:0005524">
    <property type="term" value="F:ATP binding"/>
    <property type="evidence" value="ECO:0007669"/>
    <property type="project" value="UniProtKB-KW"/>
</dbReference>
<evidence type="ECO:0000256" key="6">
    <source>
        <dbReference type="PROSITE-ProRule" id="PRU00782"/>
    </source>
</evidence>
<dbReference type="SUPFAM" id="SSF52540">
    <property type="entry name" value="P-loop containing nucleoside triphosphate hydrolases"/>
    <property type="match status" value="1"/>
</dbReference>